<keyword evidence="2" id="KW-0966">Cell projection</keyword>
<dbReference type="GO" id="GO:0016887">
    <property type="term" value="F:ATP hydrolysis activity"/>
    <property type="evidence" value="ECO:0007669"/>
    <property type="project" value="TreeGrafter"/>
</dbReference>
<dbReference type="GO" id="GO:0005524">
    <property type="term" value="F:ATP binding"/>
    <property type="evidence" value="ECO:0007669"/>
    <property type="project" value="TreeGrafter"/>
</dbReference>
<dbReference type="EMBL" id="JACCBV010000001">
    <property type="protein sequence ID" value="NYE18091.1"/>
    <property type="molecule type" value="Genomic_DNA"/>
</dbReference>
<keyword evidence="2" id="KW-0969">Cilium</keyword>
<reference evidence="2 3" key="1">
    <citation type="submission" date="2020-07" db="EMBL/GenBank/DDBJ databases">
        <title>Sequencing the genomes of 1000 actinobacteria strains.</title>
        <authorList>
            <person name="Klenk H.-P."/>
        </authorList>
    </citation>
    <scope>NUCLEOTIDE SEQUENCE [LARGE SCALE GENOMIC DNA]</scope>
    <source>
        <strain evidence="2 3">DSM 24662</strain>
    </source>
</reference>
<sequence>MTRDTVRVTVTGDTATYWGPSGQMKFITPTETQDIRAAILDRALSDAVGAGVELDVIISGDRGEHRVAVTPDGQVRQVPDPDPPTNPTPVLALPTPTFAAVPAEHVPSPPALRRRVSFVTTEPAPPRPHRGIRGLLAAAGLPVTASRQEREHWESVQAVSSHWAGCRVVAVGNGKGGAGKTMTTAMLAAVFARHGGAGVLAWDNNDTRGTLGWRTEQGAHQGTVQDLLPSADHLLAPDAGAGQIAEYVHHQRDDKYDVLRSNPHLLAVDQRIGAAEFDRLMQVAVRYYRMVIFDSGNDESADRWLRMVDHAHQLVIPTSAAPDAAESAVLLLEELQGRDAHSAKLAEEAVVIVSHPEQGAIAQIQRVVAGFRELGVRVETIPFDPALKSGPLRFAALRKDTKRAWIAAAAATTKQLD</sequence>
<gene>
    <name evidence="2" type="ORF">BJ991_000119</name>
</gene>
<dbReference type="InterPro" id="IPR027417">
    <property type="entry name" value="P-loop_NTPase"/>
</dbReference>
<dbReference type="InterPro" id="IPR050625">
    <property type="entry name" value="ParA/MinD_ATPase"/>
</dbReference>
<dbReference type="GO" id="GO:0005829">
    <property type="term" value="C:cytosol"/>
    <property type="evidence" value="ECO:0007669"/>
    <property type="project" value="TreeGrafter"/>
</dbReference>
<protein>
    <submittedName>
        <fullName evidence="2">MinD-like ATPase involved in chromosome partitioning or flagellar assembly</fullName>
    </submittedName>
</protein>
<dbReference type="InterPro" id="IPR025669">
    <property type="entry name" value="AAA_dom"/>
</dbReference>
<dbReference type="SUPFAM" id="SSF52540">
    <property type="entry name" value="P-loop containing nucleoside triphosphate hydrolases"/>
    <property type="match status" value="1"/>
</dbReference>
<organism evidence="2 3">
    <name type="scientific">Microbacterium immunditiarum</name>
    <dbReference type="NCBI Taxonomy" id="337480"/>
    <lineage>
        <taxon>Bacteria</taxon>
        <taxon>Bacillati</taxon>
        <taxon>Actinomycetota</taxon>
        <taxon>Actinomycetes</taxon>
        <taxon>Micrococcales</taxon>
        <taxon>Microbacteriaceae</taxon>
        <taxon>Microbacterium</taxon>
    </lineage>
</organism>
<dbReference type="Pfam" id="PF13614">
    <property type="entry name" value="AAA_31"/>
    <property type="match status" value="1"/>
</dbReference>
<comment type="caution">
    <text evidence="2">The sequence shown here is derived from an EMBL/GenBank/DDBJ whole genome shotgun (WGS) entry which is preliminary data.</text>
</comment>
<keyword evidence="3" id="KW-1185">Reference proteome</keyword>
<proteinExistence type="predicted"/>
<dbReference type="PANTHER" id="PTHR43384:SF14">
    <property type="entry name" value="ESX-1 SECRETION-ASSOCIATED PROTEIN ESPI"/>
    <property type="match status" value="1"/>
</dbReference>
<dbReference type="Proteomes" id="UP000576969">
    <property type="component" value="Unassembled WGS sequence"/>
</dbReference>
<dbReference type="AlphaFoldDB" id="A0A7Y9GKB1"/>
<name>A0A7Y9GKB1_9MICO</name>
<keyword evidence="2" id="KW-0282">Flagellum</keyword>
<dbReference type="GO" id="GO:0009898">
    <property type="term" value="C:cytoplasmic side of plasma membrane"/>
    <property type="evidence" value="ECO:0007669"/>
    <property type="project" value="TreeGrafter"/>
</dbReference>
<evidence type="ECO:0000313" key="3">
    <source>
        <dbReference type="Proteomes" id="UP000576969"/>
    </source>
</evidence>
<evidence type="ECO:0000259" key="1">
    <source>
        <dbReference type="Pfam" id="PF13614"/>
    </source>
</evidence>
<dbReference type="GO" id="GO:0051782">
    <property type="term" value="P:negative regulation of cell division"/>
    <property type="evidence" value="ECO:0007669"/>
    <property type="project" value="TreeGrafter"/>
</dbReference>
<dbReference type="PANTHER" id="PTHR43384">
    <property type="entry name" value="SEPTUM SITE-DETERMINING PROTEIN MIND HOMOLOG, CHLOROPLASTIC-RELATED"/>
    <property type="match status" value="1"/>
</dbReference>
<dbReference type="Gene3D" id="3.40.50.300">
    <property type="entry name" value="P-loop containing nucleotide triphosphate hydrolases"/>
    <property type="match status" value="1"/>
</dbReference>
<evidence type="ECO:0000313" key="2">
    <source>
        <dbReference type="EMBL" id="NYE18091.1"/>
    </source>
</evidence>
<feature type="domain" description="AAA" evidence="1">
    <location>
        <begin position="167"/>
        <end position="301"/>
    </location>
</feature>
<accession>A0A7Y9GKB1</accession>